<dbReference type="AlphaFoldDB" id="A0A839DTU5"/>
<evidence type="ECO:0000313" key="2">
    <source>
        <dbReference type="EMBL" id="MBA8824914.1"/>
    </source>
</evidence>
<gene>
    <name evidence="2" type="ORF">FHX42_002261</name>
</gene>
<accession>A0A839DTU5</accession>
<keyword evidence="3" id="KW-1185">Reference proteome</keyword>
<organism evidence="2 3">
    <name type="scientific">Halosaccharopolyspora lacisalsi</name>
    <dbReference type="NCBI Taxonomy" id="1000566"/>
    <lineage>
        <taxon>Bacteria</taxon>
        <taxon>Bacillati</taxon>
        <taxon>Actinomycetota</taxon>
        <taxon>Actinomycetes</taxon>
        <taxon>Pseudonocardiales</taxon>
        <taxon>Pseudonocardiaceae</taxon>
        <taxon>Halosaccharopolyspora</taxon>
    </lineage>
</organism>
<protein>
    <submittedName>
        <fullName evidence="2">Uncharacterized protein</fullName>
    </submittedName>
</protein>
<proteinExistence type="predicted"/>
<feature type="compositionally biased region" description="Basic and acidic residues" evidence="1">
    <location>
        <begin position="1"/>
        <end position="21"/>
    </location>
</feature>
<name>A0A839DTU5_9PSEU</name>
<reference evidence="2 3" key="1">
    <citation type="submission" date="2020-07" db="EMBL/GenBank/DDBJ databases">
        <title>Sequencing the genomes of 1000 actinobacteria strains.</title>
        <authorList>
            <person name="Klenk H.-P."/>
        </authorList>
    </citation>
    <scope>NUCLEOTIDE SEQUENCE [LARGE SCALE GENOMIC DNA]</scope>
    <source>
        <strain evidence="2 3">DSM 45975</strain>
    </source>
</reference>
<evidence type="ECO:0000256" key="1">
    <source>
        <dbReference type="SAM" id="MobiDB-lite"/>
    </source>
</evidence>
<dbReference type="Proteomes" id="UP000569329">
    <property type="component" value="Unassembled WGS sequence"/>
</dbReference>
<dbReference type="EMBL" id="JACGWZ010000002">
    <property type="protein sequence ID" value="MBA8824914.1"/>
    <property type="molecule type" value="Genomic_DNA"/>
</dbReference>
<feature type="region of interest" description="Disordered" evidence="1">
    <location>
        <begin position="1"/>
        <end position="48"/>
    </location>
</feature>
<evidence type="ECO:0000313" key="3">
    <source>
        <dbReference type="Proteomes" id="UP000569329"/>
    </source>
</evidence>
<sequence length="48" mass="5017">MCDIGVERCEVDFEPVAREPAPEPEQTRPAPAPVAGDPPTRAPATASS</sequence>
<comment type="caution">
    <text evidence="2">The sequence shown here is derived from an EMBL/GenBank/DDBJ whole genome shotgun (WGS) entry which is preliminary data.</text>
</comment>